<organism evidence="10 11">
    <name type="scientific">Daphnia sinensis</name>
    <dbReference type="NCBI Taxonomy" id="1820382"/>
    <lineage>
        <taxon>Eukaryota</taxon>
        <taxon>Metazoa</taxon>
        <taxon>Ecdysozoa</taxon>
        <taxon>Arthropoda</taxon>
        <taxon>Crustacea</taxon>
        <taxon>Branchiopoda</taxon>
        <taxon>Diplostraca</taxon>
        <taxon>Cladocera</taxon>
        <taxon>Anomopoda</taxon>
        <taxon>Daphniidae</taxon>
        <taxon>Daphnia</taxon>
        <taxon>Daphnia similis group</taxon>
    </lineage>
</organism>
<dbReference type="AlphaFoldDB" id="A0AAD5LGP3"/>
<dbReference type="Pfam" id="PF04573">
    <property type="entry name" value="SPC22"/>
    <property type="match status" value="1"/>
</dbReference>
<dbReference type="EMBL" id="WJBH02000002">
    <property type="protein sequence ID" value="KAI9562450.1"/>
    <property type="molecule type" value="Genomic_DNA"/>
</dbReference>
<proteinExistence type="inferred from homology"/>
<evidence type="ECO:0000256" key="6">
    <source>
        <dbReference type="ARBA" id="ARBA00022989"/>
    </source>
</evidence>
<dbReference type="PANTHER" id="PTHR12804">
    <property type="entry name" value="MICROSOMAL SIGNAL PEPTIDASE 23 KD SUBUNIT SPC22/23"/>
    <property type="match status" value="1"/>
</dbReference>
<gene>
    <name evidence="10" type="ORF">GHT06_009883</name>
</gene>
<evidence type="ECO:0000313" key="10">
    <source>
        <dbReference type="EMBL" id="KAI9562450.1"/>
    </source>
</evidence>
<evidence type="ECO:0000313" key="11">
    <source>
        <dbReference type="Proteomes" id="UP000820818"/>
    </source>
</evidence>
<keyword evidence="11" id="KW-1185">Reference proteome</keyword>
<dbReference type="GO" id="GO:0006465">
    <property type="term" value="P:signal peptide processing"/>
    <property type="evidence" value="ECO:0007669"/>
    <property type="project" value="InterPro"/>
</dbReference>
<comment type="subcellular location">
    <subcellularLocation>
        <location evidence="1">Endoplasmic reticulum membrane</location>
        <topology evidence="1">Single-pass type II membrane protein</topology>
    </subcellularLocation>
</comment>
<dbReference type="GO" id="GO:0045047">
    <property type="term" value="P:protein targeting to ER"/>
    <property type="evidence" value="ECO:0007669"/>
    <property type="project" value="TreeGrafter"/>
</dbReference>
<evidence type="ECO:0000256" key="2">
    <source>
        <dbReference type="ARBA" id="ARBA00009289"/>
    </source>
</evidence>
<sequence>MPTAPMPYCHANPQQWRPQVPQRITNDDLLRIPMDSGMTPLENENFPWPEINLEQVDDFLLAELLKLDDYGSDACGSRSDTLTPQLKHMTISARKSPSIEALKPTLKVTNRHMPAYFHDCHSYHRHCEFKNVPDYSAQKEKQDLGYLIFDLQADLNPLFNWNAKQLFAFLTAEYESPDNKLNQVVLWDKIIQRGENANLDMKNMNTRNPNVTLTLSWNVIPNAEMLSIVRGSGSHTFSFPNEYTNVRAQ</sequence>
<keyword evidence="3" id="KW-0812">Transmembrane</keyword>
<dbReference type="InterPro" id="IPR007653">
    <property type="entry name" value="SPC3"/>
</dbReference>
<keyword evidence="7" id="KW-0472">Membrane</keyword>
<dbReference type="Proteomes" id="UP000820818">
    <property type="component" value="Linkage Group LG2"/>
</dbReference>
<keyword evidence="6" id="KW-1133">Transmembrane helix</keyword>
<dbReference type="PANTHER" id="PTHR12804:SF0">
    <property type="entry name" value="SIGNAL PEPTIDASE COMPLEX SUBUNIT 3"/>
    <property type="match status" value="1"/>
</dbReference>
<protein>
    <recommendedName>
        <fullName evidence="8">Signal peptidase complex subunit 3</fullName>
    </recommendedName>
</protein>
<keyword evidence="5" id="KW-0735">Signal-anchor</keyword>
<evidence type="ECO:0000256" key="7">
    <source>
        <dbReference type="ARBA" id="ARBA00023136"/>
    </source>
</evidence>
<comment type="caution">
    <text evidence="10">The sequence shown here is derived from an EMBL/GenBank/DDBJ whole genome shotgun (WGS) entry which is preliminary data.</text>
</comment>
<reference evidence="10 11" key="1">
    <citation type="submission" date="2022-05" db="EMBL/GenBank/DDBJ databases">
        <title>A multi-omics perspective on studying reproductive biology in Daphnia sinensis.</title>
        <authorList>
            <person name="Jia J."/>
        </authorList>
    </citation>
    <scope>NUCLEOTIDE SEQUENCE [LARGE SCALE GENOMIC DNA]</scope>
    <source>
        <strain evidence="10 11">WSL</strain>
    </source>
</reference>
<comment type="function">
    <text evidence="9">Essential component of the signal peptidase complex (SPC) which catalyzes the cleavage of N-terminal signal sequences from nascent proteins as they are translocated into the lumen of the endoplasmic reticulum. Essential for the SPC catalytic activity, possibly by stabilizing and positioning the active center of the complex close to the lumenal surface.</text>
</comment>
<accession>A0AAD5LGP3</accession>
<evidence type="ECO:0000256" key="4">
    <source>
        <dbReference type="ARBA" id="ARBA00022824"/>
    </source>
</evidence>
<name>A0AAD5LGP3_9CRUS</name>
<dbReference type="GO" id="GO:0005787">
    <property type="term" value="C:signal peptidase complex"/>
    <property type="evidence" value="ECO:0007669"/>
    <property type="project" value="InterPro"/>
</dbReference>
<evidence type="ECO:0000256" key="8">
    <source>
        <dbReference type="ARBA" id="ARBA00029556"/>
    </source>
</evidence>
<evidence type="ECO:0000256" key="3">
    <source>
        <dbReference type="ARBA" id="ARBA00022692"/>
    </source>
</evidence>
<keyword evidence="4" id="KW-0256">Endoplasmic reticulum</keyword>
<evidence type="ECO:0000256" key="5">
    <source>
        <dbReference type="ARBA" id="ARBA00022968"/>
    </source>
</evidence>
<evidence type="ECO:0000256" key="9">
    <source>
        <dbReference type="ARBA" id="ARBA00046080"/>
    </source>
</evidence>
<evidence type="ECO:0000256" key="1">
    <source>
        <dbReference type="ARBA" id="ARBA00004648"/>
    </source>
</evidence>
<comment type="similarity">
    <text evidence="2">Belongs to the SPCS3 family.</text>
</comment>